<dbReference type="PROSITE" id="PS51257">
    <property type="entry name" value="PROKAR_LIPOPROTEIN"/>
    <property type="match status" value="1"/>
</dbReference>
<accession>F9YS51</accession>
<dbReference type="OrthoDB" id="1151507at2"/>
<dbReference type="RefSeq" id="WP_013996596.1">
    <property type="nucleotide sequence ID" value="NC_015846.1"/>
</dbReference>
<evidence type="ECO:0000313" key="2">
    <source>
        <dbReference type="EMBL" id="AEK22604.1"/>
    </source>
</evidence>
<dbReference type="Proteomes" id="UP000008895">
    <property type="component" value="Chromosome"/>
</dbReference>
<protein>
    <submittedName>
        <fullName evidence="2">Uncharacterized protein</fullName>
    </submittedName>
</protein>
<reference evidence="2 3" key="1">
    <citation type="journal article" date="2011" name="J. Bacteriol.">
        <title>Complete genome sequence of the dog commensal and human pathogen Capnocytophaga canimorsus strain 5.</title>
        <authorList>
            <person name="Manfredi P."/>
            <person name="Pagni M."/>
            <person name="Cornelis G.R."/>
        </authorList>
    </citation>
    <scope>NUCLEOTIDE SEQUENCE [LARGE SCALE GENOMIC DNA]</scope>
    <source>
        <strain evidence="3">5</strain>
    </source>
</reference>
<feature type="signal peptide" evidence="1">
    <location>
        <begin position="1"/>
        <end position="19"/>
    </location>
</feature>
<sequence length="348" mass="37653">MRKFILSMALAIVSVGAYAQVTTGCTPDQNKPEIGATYTYQVNVTGGTAPNNYNGDGIYQWYVTQDGGNLLNGALNGANNKFFSLKGGSAYNSTATTGTENNIKLAWKPDALMETTAFYLVLRYSEDNPACKSHNVKVMKINPLNNFKVNITPVKDLNGTAFTDPAQAEVCSSDVSSVSIVDNKVKYQYGETKLYYKVTMTGFAGNWKPTIYLPQLQGLASANSDADYMPRKYKSVKWKVGAGGAFTDFATVTDNGQAQTIVAANATDKSEFILEVTIDNGTYEGLTDEAIAVATKGQMVLADDTLGKRDVDDNCNELTDDNNKKANQKILARPTVTATSGEFIIQIQ</sequence>
<organism evidence="2 3">
    <name type="scientific">Capnocytophaga canimorsus (strain 5)</name>
    <dbReference type="NCBI Taxonomy" id="860228"/>
    <lineage>
        <taxon>Bacteria</taxon>
        <taxon>Pseudomonadati</taxon>
        <taxon>Bacteroidota</taxon>
        <taxon>Flavobacteriia</taxon>
        <taxon>Flavobacteriales</taxon>
        <taxon>Flavobacteriaceae</taxon>
        <taxon>Capnocytophaga</taxon>
    </lineage>
</organism>
<keyword evidence="3" id="KW-1185">Reference proteome</keyword>
<evidence type="ECO:0000256" key="1">
    <source>
        <dbReference type="SAM" id="SignalP"/>
    </source>
</evidence>
<name>F9YS51_CAPCC</name>
<dbReference type="STRING" id="860228.Ccan_04820"/>
<proteinExistence type="predicted"/>
<dbReference type="HOGENOM" id="CLU_796170_0_0_10"/>
<dbReference type="KEGG" id="ccm:Ccan_04820"/>
<dbReference type="EMBL" id="CP002113">
    <property type="protein sequence ID" value="AEK22604.1"/>
    <property type="molecule type" value="Genomic_DNA"/>
</dbReference>
<feature type="chain" id="PRO_5003395805" evidence="1">
    <location>
        <begin position="20"/>
        <end position="348"/>
    </location>
</feature>
<evidence type="ECO:0000313" key="3">
    <source>
        <dbReference type="Proteomes" id="UP000008895"/>
    </source>
</evidence>
<dbReference type="eggNOG" id="ENOG5030T71">
    <property type="taxonomic scope" value="Bacteria"/>
</dbReference>
<keyword evidence="1" id="KW-0732">Signal</keyword>
<gene>
    <name evidence="2" type="ordered locus">Ccan_04820</name>
</gene>
<dbReference type="AlphaFoldDB" id="F9YS51"/>